<accession>A0A2M6WYI4</accession>
<protein>
    <submittedName>
        <fullName evidence="2">Uncharacterized protein</fullName>
    </submittedName>
</protein>
<evidence type="ECO:0000313" key="2">
    <source>
        <dbReference type="EMBL" id="PIT97842.1"/>
    </source>
</evidence>
<keyword evidence="1" id="KW-1133">Transmembrane helix</keyword>
<dbReference type="Proteomes" id="UP000230731">
    <property type="component" value="Unassembled WGS sequence"/>
</dbReference>
<comment type="caution">
    <text evidence="2">The sequence shown here is derived from an EMBL/GenBank/DDBJ whole genome shotgun (WGS) entry which is preliminary data.</text>
</comment>
<proteinExistence type="predicted"/>
<feature type="transmembrane region" description="Helical" evidence="1">
    <location>
        <begin position="46"/>
        <end position="68"/>
    </location>
</feature>
<feature type="transmembrane region" description="Helical" evidence="1">
    <location>
        <begin position="88"/>
        <end position="111"/>
    </location>
</feature>
<keyword evidence="1" id="KW-0472">Membrane</keyword>
<dbReference type="EMBL" id="PEZP01000043">
    <property type="protein sequence ID" value="PIT97842.1"/>
    <property type="molecule type" value="Genomic_DNA"/>
</dbReference>
<feature type="transmembrane region" description="Helical" evidence="1">
    <location>
        <begin position="131"/>
        <end position="151"/>
    </location>
</feature>
<reference evidence="3" key="1">
    <citation type="submission" date="2017-09" db="EMBL/GenBank/DDBJ databases">
        <title>Depth-based differentiation of microbial function through sediment-hosted aquifers and enrichment of novel symbionts in the deep terrestrial subsurface.</title>
        <authorList>
            <person name="Probst A.J."/>
            <person name="Ladd B."/>
            <person name="Jarett J.K."/>
            <person name="Geller-Mcgrath D.E."/>
            <person name="Sieber C.M.K."/>
            <person name="Emerson J.B."/>
            <person name="Anantharaman K."/>
            <person name="Thomas B.C."/>
            <person name="Malmstrom R."/>
            <person name="Stieglmeier M."/>
            <person name="Klingl A."/>
            <person name="Woyke T."/>
            <person name="Ryan C.M."/>
            <person name="Banfield J.F."/>
        </authorList>
    </citation>
    <scope>NUCLEOTIDE SEQUENCE [LARGE SCALE GENOMIC DNA]</scope>
</reference>
<keyword evidence="1" id="KW-0812">Transmembrane</keyword>
<name>A0A2M6WYI4_9BACT</name>
<dbReference type="AlphaFoldDB" id="A0A2M6WYI4"/>
<organism evidence="2 3">
    <name type="scientific">Candidatus Andersenbacteria bacterium CG10_big_fil_rev_8_21_14_0_10_54_11</name>
    <dbReference type="NCBI Taxonomy" id="1974485"/>
    <lineage>
        <taxon>Bacteria</taxon>
        <taxon>Candidatus Anderseniibacteriota</taxon>
    </lineage>
</organism>
<sequence>MKRTLLFLAVVLLASLWLHMTFWFLPFALTVPLYLTYTLRAPSRVLLPLASAAAVLAHGPASAAAVLLPLGVRRLLREPEVTPSFRYLLILFASAAGAGSILLIPAAAAAWHTGAVLRSVLHWSVPLPQLLAVSAASSVLVFAATVLHYSVHGGDV</sequence>
<evidence type="ECO:0000256" key="1">
    <source>
        <dbReference type="SAM" id="Phobius"/>
    </source>
</evidence>
<gene>
    <name evidence="2" type="ORF">COT71_04060</name>
</gene>
<evidence type="ECO:0000313" key="3">
    <source>
        <dbReference type="Proteomes" id="UP000230731"/>
    </source>
</evidence>